<dbReference type="PROSITE" id="PS51256">
    <property type="entry name" value="GS"/>
    <property type="match status" value="1"/>
</dbReference>
<dbReference type="Gene3D" id="3.30.200.20">
    <property type="entry name" value="Phosphorylase Kinase, domain 1"/>
    <property type="match status" value="1"/>
</dbReference>
<dbReference type="Gene3D" id="1.10.510.10">
    <property type="entry name" value="Transferase(Phosphotransferase) domain 1"/>
    <property type="match status" value="1"/>
</dbReference>
<dbReference type="FunCoup" id="G0P7E6">
    <property type="interactions" value="1589"/>
</dbReference>
<sequence length="726" mass="81520">MRTEHLVFFLLLVIEVSSIDKITKTRAHTLITTKVIPALLKKKVTNLNYGNLRLCACTTGIGCSEKTQGWIPEMQLKMSRDERRLFANTCVTDGDCYQNAHPPPIMPVFGCIDSTHKRSLSEVLDFHFQASATCRNITSGRRTSYWICCDNQHFCANETTIQLPLNEESALPGWAIGGIIAGILFLIALAGGCFYCCWKYKSIYIVPSKNMNLLNSYLRNNTTSSRDIEMNCHDNEQTPIINATLPDVVPDEEQTSVVNGEDNTQSTFLGDSVHAPDPATKEDPDPVQPPVQEPDEAPAQVTSLNQLEKDGVPQKTIKFLKVLEDTDSGSGTGPARLQKITISKQITNLQPCGSGRFGAVSWGIYKGEQVAVKVFRTAEDASFNAEVHVFETRMLRHPNVLRYIGSDRVDNLMSVDLWIITEYQPNGSLHDFLKTRVVDMRLLFKLVRSMASGLNFLHQINEGNQSGSKKPPIAHRDLKSRNIMVKRDLTCAIGDFGLSLPLPADRVIPEKVIDRAYHCGTMRYLAPEILNRSMNSTVFENYLVADMYSQSLVIWEVLCRLEVDGIDAKTGDENTIPYGDCIRREPVAEDMVKVVCTWKLRPTLDPEWFNNEIISKLVNFLITCWSENPSARMTAYQGKRFLDELYIEYRVKETMKSSSTESSAVVEGEDEEEKVSEEVKTEENATAVIPLEMAAPQEIHSNDQELNENKNKDFVVPEDAAKPLLD</sequence>
<feature type="compositionally biased region" description="Polar residues" evidence="14">
    <location>
        <begin position="255"/>
        <end position="269"/>
    </location>
</feature>
<keyword evidence="9" id="KW-0418">Kinase</keyword>
<keyword evidence="5" id="KW-0808">Transferase</keyword>
<evidence type="ECO:0000256" key="15">
    <source>
        <dbReference type="SAM" id="Phobius"/>
    </source>
</evidence>
<feature type="chain" id="PRO_5003406547" description="receptor protein serine/threonine kinase" evidence="16">
    <location>
        <begin position="19"/>
        <end position="726"/>
    </location>
</feature>
<proteinExistence type="inferred from homology"/>
<evidence type="ECO:0000313" key="20">
    <source>
        <dbReference type="Proteomes" id="UP000008068"/>
    </source>
</evidence>
<evidence type="ECO:0000256" key="11">
    <source>
        <dbReference type="ARBA" id="ARBA00022989"/>
    </source>
</evidence>
<keyword evidence="11 15" id="KW-1133">Transmembrane helix</keyword>
<feature type="compositionally biased region" description="Basic and acidic residues" evidence="14">
    <location>
        <begin position="700"/>
        <end position="726"/>
    </location>
</feature>
<dbReference type="eggNOG" id="KOG2052">
    <property type="taxonomic scope" value="Eukaryota"/>
</dbReference>
<dbReference type="PANTHER" id="PTHR23255">
    <property type="entry name" value="TRANSFORMING GROWTH FACTOR-BETA RECEPTOR TYPE I AND II"/>
    <property type="match status" value="1"/>
</dbReference>
<dbReference type="InterPro" id="IPR003605">
    <property type="entry name" value="GS_dom"/>
</dbReference>
<dbReference type="OrthoDB" id="69842at2759"/>
<comment type="subcellular location">
    <subcellularLocation>
        <location evidence="1">Membrane</location>
        <topology evidence="1">Single-pass type I membrane protein</topology>
    </subcellularLocation>
</comment>
<protein>
    <recommendedName>
        <fullName evidence="3">receptor protein serine/threonine kinase</fullName>
        <ecNumber evidence="3">2.7.11.30</ecNumber>
    </recommendedName>
</protein>
<feature type="domain" description="Protein kinase" evidence="17">
    <location>
        <begin position="346"/>
        <end position="647"/>
    </location>
</feature>
<dbReference type="Proteomes" id="UP000008068">
    <property type="component" value="Unassembled WGS sequence"/>
</dbReference>
<dbReference type="HOGENOM" id="CLU_000288_8_1_1"/>
<keyword evidence="6 15" id="KW-0812">Transmembrane</keyword>
<evidence type="ECO:0000256" key="7">
    <source>
        <dbReference type="ARBA" id="ARBA00022729"/>
    </source>
</evidence>
<feature type="signal peptide" evidence="16">
    <location>
        <begin position="1"/>
        <end position="18"/>
    </location>
</feature>
<evidence type="ECO:0000259" key="18">
    <source>
        <dbReference type="PROSITE" id="PS51256"/>
    </source>
</evidence>
<organism evidence="20">
    <name type="scientific">Caenorhabditis brenneri</name>
    <name type="common">Nematode worm</name>
    <dbReference type="NCBI Taxonomy" id="135651"/>
    <lineage>
        <taxon>Eukaryota</taxon>
        <taxon>Metazoa</taxon>
        <taxon>Ecdysozoa</taxon>
        <taxon>Nematoda</taxon>
        <taxon>Chromadorea</taxon>
        <taxon>Rhabditida</taxon>
        <taxon>Rhabditina</taxon>
        <taxon>Rhabditomorpha</taxon>
        <taxon>Rhabditoidea</taxon>
        <taxon>Rhabditidae</taxon>
        <taxon>Peloderinae</taxon>
        <taxon>Caenorhabditis</taxon>
    </lineage>
</organism>
<reference evidence="20" key="1">
    <citation type="submission" date="2011-07" db="EMBL/GenBank/DDBJ databases">
        <authorList>
            <consortium name="Caenorhabditis brenneri Sequencing and Analysis Consortium"/>
            <person name="Wilson R.K."/>
        </authorList>
    </citation>
    <scope>NUCLEOTIDE SEQUENCE [LARGE SCALE GENOMIC DNA]</scope>
    <source>
        <strain evidence="20">PB2801</strain>
    </source>
</reference>
<feature type="transmembrane region" description="Helical" evidence="15">
    <location>
        <begin position="174"/>
        <end position="198"/>
    </location>
</feature>
<evidence type="ECO:0000256" key="2">
    <source>
        <dbReference type="ARBA" id="ARBA00009605"/>
    </source>
</evidence>
<comment type="similarity">
    <text evidence="2">Belongs to the protein kinase superfamily. TKL Ser/Thr protein kinase family. TGFB receptor subfamily.</text>
</comment>
<dbReference type="GO" id="GO:0005524">
    <property type="term" value="F:ATP binding"/>
    <property type="evidence" value="ECO:0007669"/>
    <property type="project" value="UniProtKB-KW"/>
</dbReference>
<dbReference type="InterPro" id="IPR000719">
    <property type="entry name" value="Prot_kinase_dom"/>
</dbReference>
<dbReference type="GO" id="GO:0043235">
    <property type="term" value="C:receptor complex"/>
    <property type="evidence" value="ECO:0007669"/>
    <property type="project" value="TreeGrafter"/>
</dbReference>
<keyword evidence="20" id="KW-1185">Reference proteome</keyword>
<evidence type="ECO:0000256" key="9">
    <source>
        <dbReference type="ARBA" id="ARBA00022777"/>
    </source>
</evidence>
<dbReference type="EMBL" id="GL380113">
    <property type="protein sequence ID" value="EGT46949.1"/>
    <property type="molecule type" value="Genomic_DNA"/>
</dbReference>
<name>G0P7E6_CAEBE</name>
<gene>
    <name evidence="19" type="ORF">CAEBREN_30581</name>
</gene>
<keyword evidence="8" id="KW-0547">Nucleotide-binding</keyword>
<dbReference type="InterPro" id="IPR008271">
    <property type="entry name" value="Ser/Thr_kinase_AS"/>
</dbReference>
<keyword evidence="7 16" id="KW-0732">Signal</keyword>
<dbReference type="SUPFAM" id="SSF56112">
    <property type="entry name" value="Protein kinase-like (PK-like)"/>
    <property type="match status" value="1"/>
</dbReference>
<accession>G0P7E6</accession>
<dbReference type="STRING" id="135651.G0P7E6"/>
<feature type="region of interest" description="Disordered" evidence="14">
    <location>
        <begin position="658"/>
        <end position="726"/>
    </location>
</feature>
<evidence type="ECO:0000256" key="10">
    <source>
        <dbReference type="ARBA" id="ARBA00022840"/>
    </source>
</evidence>
<evidence type="ECO:0000256" key="16">
    <source>
        <dbReference type="SAM" id="SignalP"/>
    </source>
</evidence>
<dbReference type="GO" id="GO:0005886">
    <property type="term" value="C:plasma membrane"/>
    <property type="evidence" value="ECO:0007669"/>
    <property type="project" value="TreeGrafter"/>
</dbReference>
<dbReference type="InParanoid" id="G0P7E6"/>
<dbReference type="GO" id="GO:0071363">
    <property type="term" value="P:cellular response to growth factor stimulus"/>
    <property type="evidence" value="ECO:0007669"/>
    <property type="project" value="TreeGrafter"/>
</dbReference>
<evidence type="ECO:0000313" key="19">
    <source>
        <dbReference type="EMBL" id="EGT46949.1"/>
    </source>
</evidence>
<evidence type="ECO:0000256" key="13">
    <source>
        <dbReference type="ARBA" id="ARBA00023170"/>
    </source>
</evidence>
<dbReference type="SMART" id="SM00220">
    <property type="entry name" value="S_TKc"/>
    <property type="match status" value="1"/>
</dbReference>
<evidence type="ECO:0000256" key="8">
    <source>
        <dbReference type="ARBA" id="ARBA00022741"/>
    </source>
</evidence>
<evidence type="ECO:0000256" key="5">
    <source>
        <dbReference type="ARBA" id="ARBA00022679"/>
    </source>
</evidence>
<feature type="domain" description="GS" evidence="18">
    <location>
        <begin position="315"/>
        <end position="345"/>
    </location>
</feature>
<dbReference type="EC" id="2.7.11.30" evidence="3"/>
<dbReference type="InterPro" id="IPR011009">
    <property type="entry name" value="Kinase-like_dom_sf"/>
</dbReference>
<dbReference type="PROSITE" id="PS00108">
    <property type="entry name" value="PROTEIN_KINASE_ST"/>
    <property type="match status" value="1"/>
</dbReference>
<evidence type="ECO:0000256" key="4">
    <source>
        <dbReference type="ARBA" id="ARBA00022527"/>
    </source>
</evidence>
<dbReference type="Pfam" id="PF00069">
    <property type="entry name" value="Pkinase"/>
    <property type="match status" value="1"/>
</dbReference>
<dbReference type="AlphaFoldDB" id="G0P7E6"/>
<keyword evidence="4" id="KW-0723">Serine/threonine-protein kinase</keyword>
<keyword evidence="13" id="KW-0675">Receptor</keyword>
<evidence type="ECO:0000256" key="12">
    <source>
        <dbReference type="ARBA" id="ARBA00023136"/>
    </source>
</evidence>
<dbReference type="PROSITE" id="PS50011">
    <property type="entry name" value="PROTEIN_KINASE_DOM"/>
    <property type="match status" value="1"/>
</dbReference>
<keyword evidence="10" id="KW-0067">ATP-binding</keyword>
<evidence type="ECO:0000259" key="17">
    <source>
        <dbReference type="PROSITE" id="PS50011"/>
    </source>
</evidence>
<dbReference type="PANTHER" id="PTHR23255:SF105">
    <property type="entry name" value="CELL SURFACE RECEPTOR DAF-1"/>
    <property type="match status" value="1"/>
</dbReference>
<evidence type="ECO:0000256" key="14">
    <source>
        <dbReference type="SAM" id="MobiDB-lite"/>
    </source>
</evidence>
<evidence type="ECO:0000256" key="3">
    <source>
        <dbReference type="ARBA" id="ARBA00012401"/>
    </source>
</evidence>
<evidence type="ECO:0000256" key="6">
    <source>
        <dbReference type="ARBA" id="ARBA00022692"/>
    </source>
</evidence>
<evidence type="ECO:0000256" key="1">
    <source>
        <dbReference type="ARBA" id="ARBA00004479"/>
    </source>
</evidence>
<dbReference type="GO" id="GO:0004675">
    <property type="term" value="F:transmembrane receptor protein serine/threonine kinase activity"/>
    <property type="evidence" value="ECO:0007669"/>
    <property type="project" value="UniProtKB-EC"/>
</dbReference>
<feature type="region of interest" description="Disordered" evidence="14">
    <location>
        <begin position="252"/>
        <end position="298"/>
    </location>
</feature>
<keyword evidence="12 15" id="KW-0472">Membrane</keyword>
<dbReference type="InterPro" id="IPR000333">
    <property type="entry name" value="TGFB_receptor"/>
</dbReference>